<dbReference type="InterPro" id="IPR036291">
    <property type="entry name" value="NAD(P)-bd_dom_sf"/>
</dbReference>
<dbReference type="Proteomes" id="UP000321248">
    <property type="component" value="Unassembled WGS sequence"/>
</dbReference>
<accession>A0A5C8KZ49</accession>
<evidence type="ECO:0000313" key="3">
    <source>
        <dbReference type="EMBL" id="TXK64887.1"/>
    </source>
</evidence>
<dbReference type="PANTHER" id="PTHR12126">
    <property type="entry name" value="NADH-UBIQUINONE OXIDOREDUCTASE 39 KDA SUBUNIT-RELATED"/>
    <property type="match status" value="1"/>
</dbReference>
<dbReference type="Gene3D" id="3.40.50.720">
    <property type="entry name" value="NAD(P)-binding Rossmann-like Domain"/>
    <property type="match status" value="1"/>
</dbReference>
<organism evidence="3 4">
    <name type="scientific">Alkalisalibacterium limincola</name>
    <dbReference type="NCBI Taxonomy" id="2699169"/>
    <lineage>
        <taxon>Bacteria</taxon>
        <taxon>Pseudomonadati</taxon>
        <taxon>Pseudomonadota</taxon>
        <taxon>Gammaproteobacteria</taxon>
        <taxon>Lysobacterales</taxon>
        <taxon>Lysobacteraceae</taxon>
        <taxon>Alkalisalibacterium</taxon>
    </lineage>
</organism>
<reference evidence="3 4" key="1">
    <citation type="submission" date="2019-08" db="EMBL/GenBank/DDBJ databases">
        <authorList>
            <person name="Karlyshev A.V."/>
        </authorList>
    </citation>
    <scope>NUCLEOTIDE SEQUENCE [LARGE SCALE GENOMIC DNA]</scope>
    <source>
        <strain evidence="3 4">Alg18-2.2</strain>
    </source>
</reference>
<evidence type="ECO:0000256" key="1">
    <source>
        <dbReference type="SAM" id="MobiDB-lite"/>
    </source>
</evidence>
<keyword evidence="4" id="KW-1185">Reference proteome</keyword>
<name>A0A5C8KZ49_9GAMM</name>
<gene>
    <name evidence="3" type="ORF">FU658_03370</name>
</gene>
<dbReference type="AlphaFoldDB" id="A0A5C8KZ49"/>
<evidence type="ECO:0000259" key="2">
    <source>
        <dbReference type="Pfam" id="PF13460"/>
    </source>
</evidence>
<protein>
    <submittedName>
        <fullName evidence="3">Complex I NDUFA9 subunit family protein</fullName>
    </submittedName>
</protein>
<dbReference type="InterPro" id="IPR016040">
    <property type="entry name" value="NAD(P)-bd_dom"/>
</dbReference>
<dbReference type="OrthoDB" id="9776313at2"/>
<feature type="region of interest" description="Disordered" evidence="1">
    <location>
        <begin position="14"/>
        <end position="72"/>
    </location>
</feature>
<dbReference type="GO" id="GO:0044877">
    <property type="term" value="F:protein-containing complex binding"/>
    <property type="evidence" value="ECO:0007669"/>
    <property type="project" value="TreeGrafter"/>
</dbReference>
<sequence length="345" mass="37938">MRFRSPTDCWDAAYRPATGARSSARTRRRRQHHEDRHPRRHRIRRPPPGGTPRGAWPRRGGAQPQPRHAPLRLLPPGVALHRCDVHDGGPLAQRLAGADVAVNLVGILNERGDSGRGFERAHVGLTRTLVDACHQAGVKRLLQMSSLNAGRGRSHYLRTRGEAEAVVKDSGLAWTIFQPSVIFGPGDGLFCRFATLLRLAPVLPIGRAHAKFAPVWVGDVVEAFVRALDTKRSHGKVYELYGPDVFTMKQIVEMTARTLGLRRAVIALPEPLGRLQAEVGEWLPGKPISRDNFRSLKLDSVGGIDGLHRLGITPTPVAAKLATILGASGDRQKPLDRYRRGDTGR</sequence>
<dbReference type="EMBL" id="VRTS01000002">
    <property type="protein sequence ID" value="TXK64887.1"/>
    <property type="molecule type" value="Genomic_DNA"/>
</dbReference>
<dbReference type="InterPro" id="IPR051207">
    <property type="entry name" value="ComplexI_NDUFA9_subunit"/>
</dbReference>
<comment type="caution">
    <text evidence="3">The sequence shown here is derived from an EMBL/GenBank/DDBJ whole genome shotgun (WGS) entry which is preliminary data.</text>
</comment>
<evidence type="ECO:0000313" key="4">
    <source>
        <dbReference type="Proteomes" id="UP000321248"/>
    </source>
</evidence>
<dbReference type="Pfam" id="PF13460">
    <property type="entry name" value="NAD_binding_10"/>
    <property type="match status" value="1"/>
</dbReference>
<feature type="compositionally biased region" description="Low complexity" evidence="1">
    <location>
        <begin position="53"/>
        <end position="64"/>
    </location>
</feature>
<dbReference type="SUPFAM" id="SSF51735">
    <property type="entry name" value="NAD(P)-binding Rossmann-fold domains"/>
    <property type="match status" value="1"/>
</dbReference>
<proteinExistence type="predicted"/>
<dbReference type="PANTHER" id="PTHR12126:SF11">
    <property type="entry name" value="NADH DEHYDROGENASE [UBIQUINONE] 1 ALPHA SUBCOMPLEX SUBUNIT 9, MITOCHONDRIAL"/>
    <property type="match status" value="1"/>
</dbReference>
<feature type="domain" description="NAD(P)-binding" evidence="2">
    <location>
        <begin position="75"/>
        <end position="181"/>
    </location>
</feature>
<dbReference type="CDD" id="cd05271">
    <property type="entry name" value="NDUFA9_like_SDR_a"/>
    <property type="match status" value="1"/>
</dbReference>